<evidence type="ECO:0000313" key="2">
    <source>
        <dbReference type="Proteomes" id="UP000024635"/>
    </source>
</evidence>
<evidence type="ECO:0000313" key="1">
    <source>
        <dbReference type="EMBL" id="EYC11693.1"/>
    </source>
</evidence>
<dbReference type="EMBL" id="JARK01001386">
    <property type="protein sequence ID" value="EYC11693.1"/>
    <property type="molecule type" value="Genomic_DNA"/>
</dbReference>
<protein>
    <submittedName>
        <fullName evidence="1">Uncharacterized protein</fullName>
    </submittedName>
</protein>
<sequence length="66" mass="7803">MFELFEKSKYSIIRIFKYSEEKFEYQCIITTSFSDDVRGCITKESGLKPRSKRRRFALDAEPSTGH</sequence>
<keyword evidence="2" id="KW-1185">Reference proteome</keyword>
<name>A0A016UAS3_9BILA</name>
<accession>A0A016UAS3</accession>
<dbReference type="AlphaFoldDB" id="A0A016UAS3"/>
<proteinExistence type="predicted"/>
<gene>
    <name evidence="1" type="primary">Acey_s0050.g2049</name>
    <name evidence="1" type="ORF">Y032_0050g2049</name>
</gene>
<organism evidence="1 2">
    <name type="scientific">Ancylostoma ceylanicum</name>
    <dbReference type="NCBI Taxonomy" id="53326"/>
    <lineage>
        <taxon>Eukaryota</taxon>
        <taxon>Metazoa</taxon>
        <taxon>Ecdysozoa</taxon>
        <taxon>Nematoda</taxon>
        <taxon>Chromadorea</taxon>
        <taxon>Rhabditida</taxon>
        <taxon>Rhabditina</taxon>
        <taxon>Rhabditomorpha</taxon>
        <taxon>Strongyloidea</taxon>
        <taxon>Ancylostomatidae</taxon>
        <taxon>Ancylostomatinae</taxon>
        <taxon>Ancylostoma</taxon>
    </lineage>
</organism>
<comment type="caution">
    <text evidence="1">The sequence shown here is derived from an EMBL/GenBank/DDBJ whole genome shotgun (WGS) entry which is preliminary data.</text>
</comment>
<dbReference type="Proteomes" id="UP000024635">
    <property type="component" value="Unassembled WGS sequence"/>
</dbReference>
<reference evidence="2" key="1">
    <citation type="journal article" date="2015" name="Nat. Genet.">
        <title>The genome and transcriptome of the zoonotic hookworm Ancylostoma ceylanicum identify infection-specific gene families.</title>
        <authorList>
            <person name="Schwarz E.M."/>
            <person name="Hu Y."/>
            <person name="Antoshechkin I."/>
            <person name="Miller M.M."/>
            <person name="Sternberg P.W."/>
            <person name="Aroian R.V."/>
        </authorList>
    </citation>
    <scope>NUCLEOTIDE SEQUENCE</scope>
    <source>
        <strain evidence="2">HY135</strain>
    </source>
</reference>